<evidence type="ECO:0000256" key="1">
    <source>
        <dbReference type="SAM" id="MobiDB-lite"/>
    </source>
</evidence>
<name>A0A9Q8P513_PASFU</name>
<dbReference type="RefSeq" id="XP_047757894.1">
    <property type="nucleotide sequence ID" value="XM_047902868.1"/>
</dbReference>
<dbReference type="Gene3D" id="3.40.20.10">
    <property type="entry name" value="Severin"/>
    <property type="match status" value="1"/>
</dbReference>
<dbReference type="InterPro" id="IPR029006">
    <property type="entry name" value="ADF-H/Gelsolin-like_dom_sf"/>
</dbReference>
<dbReference type="GeneID" id="71983598"/>
<feature type="compositionally biased region" description="Pro residues" evidence="1">
    <location>
        <begin position="414"/>
        <end position="433"/>
    </location>
</feature>
<reference evidence="2" key="2">
    <citation type="journal article" date="2022" name="Microb. Genom.">
        <title>A chromosome-scale genome assembly of the tomato pathogen Cladosporium fulvum reveals a compartmentalized genome architecture and the presence of a dispensable chromosome.</title>
        <authorList>
            <person name="Zaccaron A.Z."/>
            <person name="Chen L.H."/>
            <person name="Samaras A."/>
            <person name="Stergiopoulos I."/>
        </authorList>
    </citation>
    <scope>NUCLEOTIDE SEQUENCE</scope>
    <source>
        <strain evidence="2">Race5_Kim</strain>
    </source>
</reference>
<feature type="compositionally biased region" description="Polar residues" evidence="1">
    <location>
        <begin position="270"/>
        <end position="283"/>
    </location>
</feature>
<feature type="compositionally biased region" description="Polar residues" evidence="1">
    <location>
        <begin position="938"/>
        <end position="969"/>
    </location>
</feature>
<evidence type="ECO:0008006" key="4">
    <source>
        <dbReference type="Google" id="ProtNLM"/>
    </source>
</evidence>
<gene>
    <name evidence="2" type="ORF">CLAFUR5_03720</name>
</gene>
<proteinExistence type="predicted"/>
<dbReference type="EMBL" id="CP090164">
    <property type="protein sequence ID" value="UJO13528.1"/>
    <property type="molecule type" value="Genomic_DNA"/>
</dbReference>
<protein>
    <recommendedName>
        <fullName evidence="4">ADF-H domain-containing protein</fullName>
    </recommendedName>
</protein>
<feature type="region of interest" description="Disordered" evidence="1">
    <location>
        <begin position="365"/>
        <end position="722"/>
    </location>
</feature>
<feature type="region of interest" description="Disordered" evidence="1">
    <location>
        <begin position="128"/>
        <end position="352"/>
    </location>
</feature>
<feature type="compositionally biased region" description="Acidic residues" evidence="1">
    <location>
        <begin position="146"/>
        <end position="155"/>
    </location>
</feature>
<feature type="compositionally biased region" description="Basic and acidic residues" evidence="1">
    <location>
        <begin position="254"/>
        <end position="268"/>
    </location>
</feature>
<keyword evidence="3" id="KW-1185">Reference proteome</keyword>
<feature type="compositionally biased region" description="Polar residues" evidence="1">
    <location>
        <begin position="764"/>
        <end position="776"/>
    </location>
</feature>
<feature type="compositionally biased region" description="Basic and acidic residues" evidence="1">
    <location>
        <begin position="459"/>
        <end position="473"/>
    </location>
</feature>
<dbReference type="KEGG" id="ffu:CLAFUR5_03720"/>
<feature type="compositionally biased region" description="Polar residues" evidence="1">
    <location>
        <begin position="318"/>
        <end position="343"/>
    </location>
</feature>
<feature type="compositionally biased region" description="Low complexity" evidence="1">
    <location>
        <begin position="288"/>
        <end position="301"/>
    </location>
</feature>
<organism evidence="2 3">
    <name type="scientific">Passalora fulva</name>
    <name type="common">Tomato leaf mold</name>
    <name type="synonym">Cladosporium fulvum</name>
    <dbReference type="NCBI Taxonomy" id="5499"/>
    <lineage>
        <taxon>Eukaryota</taxon>
        <taxon>Fungi</taxon>
        <taxon>Dikarya</taxon>
        <taxon>Ascomycota</taxon>
        <taxon>Pezizomycotina</taxon>
        <taxon>Dothideomycetes</taxon>
        <taxon>Dothideomycetidae</taxon>
        <taxon>Mycosphaerellales</taxon>
        <taxon>Mycosphaerellaceae</taxon>
        <taxon>Fulvia</taxon>
    </lineage>
</organism>
<dbReference type="Proteomes" id="UP000756132">
    <property type="component" value="Chromosome 2"/>
</dbReference>
<feature type="compositionally biased region" description="Polar residues" evidence="1">
    <location>
        <begin position="806"/>
        <end position="816"/>
    </location>
</feature>
<feature type="region of interest" description="Disordered" evidence="1">
    <location>
        <begin position="917"/>
        <end position="1024"/>
    </location>
</feature>
<dbReference type="OrthoDB" id="74412at2759"/>
<feature type="region of interest" description="Disordered" evidence="1">
    <location>
        <begin position="764"/>
        <end position="890"/>
    </location>
</feature>
<dbReference type="AlphaFoldDB" id="A0A9Q8P513"/>
<dbReference type="SUPFAM" id="SSF55753">
    <property type="entry name" value="Actin depolymerizing proteins"/>
    <property type="match status" value="1"/>
</dbReference>
<feature type="region of interest" description="Disordered" evidence="1">
    <location>
        <begin position="1061"/>
        <end position="1083"/>
    </location>
</feature>
<sequence>MSLNGLDTPEVQDAYQSAIAEAGGWFLLKYTSRDSIELLGRGKSGVSEARNAILGYSEASPLYGLIIYRRRRILIKCIPDGTSRLLQARTAVHLQDILERYSPYETLLEITNGEGLNDTALAASFQLRTASASPSPSPSTKRLDEISEDAEDNGEGADGQARAETSSNSLSAPPRPKMDRRAEHMKKFGKRTSSLGVGKSPQLLGQQRAASPASPLKQSMSQYLVHEEAGHTSITPLETPLPEVSLPVESDDTEAVKQDSAQHSKEVQDISDSASQRTATDASDATEVPVSPKPSSKQPSSAAEMRDRDLPALPAEGSASSTQKSSRTGRSASMSERTVSTHSLADDPYGFSKFDELFKPKVKLAPRPVHSPEKIQSPAVARTSALPASFRPANRKQETLRPKSSGNGLAVPARPTPPAPTAYITPPPPPVPETPDYSARPTTRGSVRSAPSHKSHGMTPDKIRLMKAVELRRRQLRKSQEPPSRPTFDDDAPAIPKVPDVSDSIPTRTIKIIRTPEAASEQEAATDEEEQPQSSKADSGIEMHYRKQDKASGDRDLQSTPSASKPSTPEPGTIPTSQSTGTPVPPPIIQESPKEIDNASEETNSQLQPDDAASIESKTPTERSEFFVQEPASTEELPVPTIIMADGSRPMTSDEPILQPAVEADGEGSTVEDSGTEVPEESPSSPRRQNSDLAKRRRGYVEPLQTDLNSGNPDDFTSDDDDLLDELHSAIIVEATPVTVARSPLTPTLPGRRPSADTLASVRSVNITRMGSSPTDKGSDERLAPDLSRMVVPRTLTPPGEKRDSTSGLSRNVSSEISKRIQALSLQSRPLTPEVSPNGFAPRPTRSGPTSYRRHSSNRAAHSPARSGAPENAPVWSVQRDPATNRNSVSVTARIVRPNVISESVAEDSREALQQSEYVVNNERDAGRPGNRPASIRTAKTQSETSTPALSPVLSRSSTEARTMHSAGNSRFGRHKHQNSSIPVSTPGLDEFPPPPGTRTGGSTPSIRSNDENAAPKEGSKASRFMKRMSILPFGGSNKRKSGAQQQSSAASLFEYETIGAAAPTPGTTGTNSRVSSVHEKSDTPPAVVVGDLNVQFPDSLLWKRRIVTIDDSGYLQFAIAQAMEIHKGVALKKFALNDFKLPYVPDLDMQELSYSIMLEFHDGTTLQTACEDAMTQRQVLHILKTYWKAWA</sequence>
<evidence type="ECO:0000313" key="2">
    <source>
        <dbReference type="EMBL" id="UJO13528.1"/>
    </source>
</evidence>
<reference evidence="2" key="1">
    <citation type="submission" date="2021-12" db="EMBL/GenBank/DDBJ databases">
        <authorList>
            <person name="Zaccaron A."/>
            <person name="Stergiopoulos I."/>
        </authorList>
    </citation>
    <scope>NUCLEOTIDE SEQUENCE</scope>
    <source>
        <strain evidence="2">Race5_Kim</strain>
    </source>
</reference>
<feature type="compositionally biased region" description="Basic and acidic residues" evidence="1">
    <location>
        <begin position="176"/>
        <end position="186"/>
    </location>
</feature>
<accession>A0A9Q8P513</accession>
<evidence type="ECO:0000313" key="3">
    <source>
        <dbReference type="Proteomes" id="UP000756132"/>
    </source>
</evidence>
<feature type="compositionally biased region" description="Polar residues" evidence="1">
    <location>
        <begin position="558"/>
        <end position="567"/>
    </location>
</feature>
<feature type="compositionally biased region" description="Low complexity" evidence="1">
    <location>
        <begin position="1061"/>
        <end position="1071"/>
    </location>
</feature>
<feature type="compositionally biased region" description="Basic and acidic residues" evidence="1">
    <location>
        <begin position="539"/>
        <end position="557"/>
    </location>
</feature>
<feature type="compositionally biased region" description="Basic and acidic residues" evidence="1">
    <location>
        <begin position="1009"/>
        <end position="1021"/>
    </location>
</feature>
<feature type="compositionally biased region" description="Low complexity" evidence="1">
    <location>
        <begin position="505"/>
        <end position="516"/>
    </location>
</feature>